<dbReference type="InterPro" id="IPR017853">
    <property type="entry name" value="GH"/>
</dbReference>
<dbReference type="RefSeq" id="WP_382318630.1">
    <property type="nucleotide sequence ID" value="NZ_JBHUFD010000019.1"/>
</dbReference>
<accession>A0ABW4R1D8</accession>
<gene>
    <name evidence="1" type="ORF">ACFSDX_24860</name>
</gene>
<dbReference type="Gene3D" id="3.20.20.80">
    <property type="entry name" value="Glycosidases"/>
    <property type="match status" value="1"/>
</dbReference>
<dbReference type="EMBL" id="JBHUFD010000019">
    <property type="protein sequence ID" value="MFD1875686.1"/>
    <property type="molecule type" value="Genomic_DNA"/>
</dbReference>
<organism evidence="1 2">
    <name type="scientific">Hymenobacter bucti</name>
    <dbReference type="NCBI Taxonomy" id="1844114"/>
    <lineage>
        <taxon>Bacteria</taxon>
        <taxon>Pseudomonadati</taxon>
        <taxon>Bacteroidota</taxon>
        <taxon>Cytophagia</taxon>
        <taxon>Cytophagales</taxon>
        <taxon>Hymenobacteraceae</taxon>
        <taxon>Hymenobacter</taxon>
    </lineage>
</organism>
<name>A0ABW4R1D8_9BACT</name>
<dbReference type="SUPFAM" id="SSF51445">
    <property type="entry name" value="(Trans)glycosidases"/>
    <property type="match status" value="1"/>
</dbReference>
<evidence type="ECO:0000313" key="2">
    <source>
        <dbReference type="Proteomes" id="UP001597197"/>
    </source>
</evidence>
<comment type="caution">
    <text evidence="1">The sequence shown here is derived from an EMBL/GenBank/DDBJ whole genome shotgun (WGS) entry which is preliminary data.</text>
</comment>
<protein>
    <submittedName>
        <fullName evidence="1">Uncharacterized protein</fullName>
    </submittedName>
</protein>
<reference evidence="2" key="1">
    <citation type="journal article" date="2019" name="Int. J. Syst. Evol. Microbiol.">
        <title>The Global Catalogue of Microorganisms (GCM) 10K type strain sequencing project: providing services to taxonomists for standard genome sequencing and annotation.</title>
        <authorList>
            <consortium name="The Broad Institute Genomics Platform"/>
            <consortium name="The Broad Institute Genome Sequencing Center for Infectious Disease"/>
            <person name="Wu L."/>
            <person name="Ma J."/>
        </authorList>
    </citation>
    <scope>NUCLEOTIDE SEQUENCE [LARGE SCALE GENOMIC DNA]</scope>
    <source>
        <strain evidence="2">CGMCC 1.15795</strain>
    </source>
</reference>
<keyword evidence="2" id="KW-1185">Reference proteome</keyword>
<proteinExistence type="predicted"/>
<sequence>MPILARVFLSIAFLGGWLAARPVLAQSQLLPLTSVDGVYSPPKGKGEMKFSFAWPEPSAEFAGFQFSFRVQTFENAYAIDPAHTRIERTGDRLRYLCQGFTWAGGQAKMPGQLTAELQRNADGSVEWRVSAQMDQPVKSISTVVRGIPRGELSLAGERFFDPHDDENTFEYPQLFGQLATPLVVIKRPQGGFFELSARQTEVRPARFFLQPGPDSYRAELIYEQAGWDKRKQVQSCLWHLGTAPTYEAIAKPYFAHVAQAYKLPAYATRPDVPAWLRDTKLVVALHGAHWTGYIFNDYTKQLAILRWVATQIDPKQVLVFLPGWDGRYYWNYPLYQTDPRMGGDKGFHQLIDEGHKLGFHFSAMFGTNSANRELPVFKQFADATTQHLDGDNWDLNWVDWDNDRHGDGWMPVMNIGVASWRNFVRDRIDRVITDYHVDSYFMDIAGLWENNTKADMYVGTQQLVADLAQRHPGVLPIAEMQYDALLSVFPLSQVPRYSQYSAGFYSYVDAFNHLSTAAPGTGSTGVHEYGFSNYRPVTAAQRPIPTITFAGDTFDKYRAQVAQSIQAAKARKIE</sequence>
<evidence type="ECO:0000313" key="1">
    <source>
        <dbReference type="EMBL" id="MFD1875686.1"/>
    </source>
</evidence>
<dbReference type="Proteomes" id="UP001597197">
    <property type="component" value="Unassembled WGS sequence"/>
</dbReference>